<dbReference type="GO" id="GO:0005737">
    <property type="term" value="C:cytoplasm"/>
    <property type="evidence" value="ECO:0007669"/>
    <property type="project" value="TreeGrafter"/>
</dbReference>
<organism evidence="4 5">
    <name type="scientific">Actinokineospora terrae</name>
    <dbReference type="NCBI Taxonomy" id="155974"/>
    <lineage>
        <taxon>Bacteria</taxon>
        <taxon>Bacillati</taxon>
        <taxon>Actinomycetota</taxon>
        <taxon>Actinomycetes</taxon>
        <taxon>Pseudonocardiales</taxon>
        <taxon>Pseudonocardiaceae</taxon>
        <taxon>Actinokineospora</taxon>
    </lineage>
</organism>
<dbReference type="STRING" id="155974.SAMN04487818_102133"/>
<feature type="region of interest" description="Disordered" evidence="1">
    <location>
        <begin position="1"/>
        <end position="21"/>
    </location>
</feature>
<dbReference type="InterPro" id="IPR045851">
    <property type="entry name" value="AMP-bd_C_sf"/>
</dbReference>
<dbReference type="Pfam" id="PF00501">
    <property type="entry name" value="AMP-binding"/>
    <property type="match status" value="1"/>
</dbReference>
<evidence type="ECO:0000259" key="3">
    <source>
        <dbReference type="Pfam" id="PF13193"/>
    </source>
</evidence>
<protein>
    <submittedName>
        <fullName evidence="4">Amino acid adenylation domain-containing protein</fullName>
    </submittedName>
</protein>
<dbReference type="GO" id="GO:0044550">
    <property type="term" value="P:secondary metabolite biosynthetic process"/>
    <property type="evidence" value="ECO:0007669"/>
    <property type="project" value="TreeGrafter"/>
</dbReference>
<name>A0A1H9MFD4_9PSEU</name>
<evidence type="ECO:0000313" key="4">
    <source>
        <dbReference type="EMBL" id="SER22394.1"/>
    </source>
</evidence>
<evidence type="ECO:0000256" key="1">
    <source>
        <dbReference type="SAM" id="MobiDB-lite"/>
    </source>
</evidence>
<dbReference type="SUPFAM" id="SSF56801">
    <property type="entry name" value="Acetyl-CoA synthetase-like"/>
    <property type="match status" value="1"/>
</dbReference>
<evidence type="ECO:0000259" key="2">
    <source>
        <dbReference type="Pfam" id="PF00501"/>
    </source>
</evidence>
<proteinExistence type="predicted"/>
<dbReference type="GO" id="GO:0031177">
    <property type="term" value="F:phosphopantetheine binding"/>
    <property type="evidence" value="ECO:0007669"/>
    <property type="project" value="TreeGrafter"/>
</dbReference>
<dbReference type="PANTHER" id="PTHR45527:SF1">
    <property type="entry name" value="FATTY ACID SYNTHASE"/>
    <property type="match status" value="1"/>
</dbReference>
<dbReference type="Gene3D" id="3.30.300.30">
    <property type="match status" value="1"/>
</dbReference>
<dbReference type="AlphaFoldDB" id="A0A1H9MFD4"/>
<dbReference type="Proteomes" id="UP000199051">
    <property type="component" value="Unassembled WGS sequence"/>
</dbReference>
<dbReference type="InterPro" id="IPR010071">
    <property type="entry name" value="AA_adenyl_dom"/>
</dbReference>
<feature type="domain" description="AMP-binding enzyme C-terminal" evidence="3">
    <location>
        <begin position="454"/>
        <end position="525"/>
    </location>
</feature>
<dbReference type="PANTHER" id="PTHR45527">
    <property type="entry name" value="NONRIBOSOMAL PEPTIDE SYNTHETASE"/>
    <property type="match status" value="1"/>
</dbReference>
<dbReference type="RefSeq" id="WP_092775088.1">
    <property type="nucleotide sequence ID" value="NZ_FOGI01000002.1"/>
</dbReference>
<dbReference type="EMBL" id="FOGI01000002">
    <property type="protein sequence ID" value="SER22394.1"/>
    <property type="molecule type" value="Genomic_DNA"/>
</dbReference>
<reference evidence="5" key="1">
    <citation type="submission" date="2016-10" db="EMBL/GenBank/DDBJ databases">
        <authorList>
            <person name="Varghese N."/>
            <person name="Submissions S."/>
        </authorList>
    </citation>
    <scope>NUCLEOTIDE SEQUENCE [LARGE SCALE GENOMIC DNA]</scope>
    <source>
        <strain evidence="5">DSM 44260</strain>
    </source>
</reference>
<keyword evidence="5" id="KW-1185">Reference proteome</keyword>
<dbReference type="InterPro" id="IPR025110">
    <property type="entry name" value="AMP-bd_C"/>
</dbReference>
<dbReference type="GO" id="GO:0043041">
    <property type="term" value="P:amino acid activation for nonribosomal peptide biosynthetic process"/>
    <property type="evidence" value="ECO:0007669"/>
    <property type="project" value="TreeGrafter"/>
</dbReference>
<evidence type="ECO:0000313" key="5">
    <source>
        <dbReference type="Proteomes" id="UP000199051"/>
    </source>
</evidence>
<dbReference type="Pfam" id="PF13193">
    <property type="entry name" value="AMP-binding_C"/>
    <property type="match status" value="1"/>
</dbReference>
<dbReference type="NCBIfam" id="TIGR01733">
    <property type="entry name" value="AA-adenyl-dom"/>
    <property type="match status" value="1"/>
</dbReference>
<feature type="domain" description="AMP-dependent synthetase/ligase" evidence="2">
    <location>
        <begin position="61"/>
        <end position="399"/>
    </location>
</feature>
<dbReference type="InterPro" id="IPR020845">
    <property type="entry name" value="AMP-binding_CS"/>
</dbReference>
<gene>
    <name evidence="4" type="ORF">SAMN04487818_102133</name>
</gene>
<accession>A0A1H9MFD4</accession>
<dbReference type="InterPro" id="IPR042099">
    <property type="entry name" value="ANL_N_sf"/>
</dbReference>
<dbReference type="Gene3D" id="3.40.50.12780">
    <property type="entry name" value="N-terminal domain of ligase-like"/>
    <property type="match status" value="1"/>
</dbReference>
<dbReference type="InterPro" id="IPR000873">
    <property type="entry name" value="AMP-dep_synth/lig_dom"/>
</dbReference>
<dbReference type="CDD" id="cd12117">
    <property type="entry name" value="A_NRPS_Srf_like"/>
    <property type="match status" value="1"/>
</dbReference>
<sequence length="536" mass="55669">MTESAGVTESPGAAEPLSTAQPNTVVTQADLAQPSGAVEPGSVGRAGGVGFPELSVGELVARQAGRVPGAVAVRFRDRAVTYRELDRAANGVAWRLREAGVRQGAVVGVAMGRTPEFVVVLLGVLKAGGAYLPIDAGWPAARLATMVGLASVRVVITDAATEVVLPEHVTHLRFHASSRDDGPEVAVDPGGAAVVNFTSGSTGEPKGVLITHRGITSLLFPGDFLDLSADTVLLAHMSPSFDGMTVELWGPLLHGGTCVLFDGAFPSAARLRAAIRDNKVNTLTLTAALFNVVVDSAPDLLDPLSALVIAGEPQSPRHVRAAHARVPGLPIINAYGPTETTVIATTFPIAELAPEATSVPIGRALPHREVAILGPDLRRVARGEVGEICVSGPGVALGYVGRPDLTADRFVTVEGRRVYRTGDLGRLTASGDIEFLGRADRQVKLNGQRIELEEVEHALVAHPDVWQAVALVHGEGVTRALKAVLVTAGGVPDDLRGAVGAVLPAYMIPGDVRAVDALPLNQNGKVDRAALAALFD</sequence>
<dbReference type="PROSITE" id="PS00455">
    <property type="entry name" value="AMP_BINDING"/>
    <property type="match status" value="1"/>
</dbReference>